<accession>A0A5P8E4Y1</accession>
<dbReference type="EMBL" id="CP033459">
    <property type="protein sequence ID" value="QFQ11976.1"/>
    <property type="molecule type" value="Genomic_DNA"/>
</dbReference>
<dbReference type="KEGG" id="alq:C7Y71_002445"/>
<dbReference type="Pfam" id="PF05036">
    <property type="entry name" value="SPOR"/>
    <property type="match status" value="1"/>
</dbReference>
<evidence type="ECO:0000313" key="4">
    <source>
        <dbReference type="Proteomes" id="UP000249375"/>
    </source>
</evidence>
<dbReference type="RefSeq" id="WP_111898937.1">
    <property type="nucleotide sequence ID" value="NZ_CP033459.1"/>
</dbReference>
<evidence type="ECO:0000256" key="1">
    <source>
        <dbReference type="SAM" id="SignalP"/>
    </source>
</evidence>
<dbReference type="PROSITE" id="PS51724">
    <property type="entry name" value="SPOR"/>
    <property type="match status" value="1"/>
</dbReference>
<dbReference type="SUPFAM" id="SSF110997">
    <property type="entry name" value="Sporulation related repeat"/>
    <property type="match status" value="1"/>
</dbReference>
<evidence type="ECO:0000313" key="3">
    <source>
        <dbReference type="EMBL" id="QFQ11976.1"/>
    </source>
</evidence>
<sequence length="184" mass="20030">MRKSFFLVLGLAAAVVFTGCKSRESAFQKAYAAAKDNNTEGVTTTTTTVATQVVDADYDSYQQPQQTVTVPTTTTTPAVDADEAKYANVETRTIDANIDVISGDALKMYSVVVGSFQSKTNAEALKNKLQKDGYDSRVVFTNETINGLTNWYRVVATSSDSKAAAGRSRDQLRGLYKGAWILRR</sequence>
<dbReference type="Gene3D" id="3.30.70.1070">
    <property type="entry name" value="Sporulation related repeat"/>
    <property type="match status" value="1"/>
</dbReference>
<dbReference type="AlphaFoldDB" id="A0A5P8E4Y1"/>
<feature type="signal peptide" evidence="1">
    <location>
        <begin position="1"/>
        <end position="18"/>
    </location>
</feature>
<feature type="domain" description="SPOR" evidence="2">
    <location>
        <begin position="103"/>
        <end position="184"/>
    </location>
</feature>
<evidence type="ECO:0000259" key="2">
    <source>
        <dbReference type="PROSITE" id="PS51724"/>
    </source>
</evidence>
<reference evidence="3 4" key="1">
    <citation type="submission" date="2018-11" db="EMBL/GenBank/DDBJ databases">
        <authorList>
            <person name="Na S.W."/>
            <person name="Baik M."/>
        </authorList>
    </citation>
    <scope>NUCLEOTIDE SEQUENCE [LARGE SCALE GENOMIC DNA]</scope>
    <source>
        <strain evidence="3 4">E39</strain>
    </source>
</reference>
<name>A0A5P8E4Y1_9BACT</name>
<dbReference type="Proteomes" id="UP000249375">
    <property type="component" value="Chromosome"/>
</dbReference>
<protein>
    <submittedName>
        <fullName evidence="3">SPOR domain-containing protein</fullName>
    </submittedName>
</protein>
<dbReference type="OrthoDB" id="1123218at2"/>
<proteinExistence type="predicted"/>
<dbReference type="PROSITE" id="PS51257">
    <property type="entry name" value="PROKAR_LIPOPROTEIN"/>
    <property type="match status" value="1"/>
</dbReference>
<keyword evidence="4" id="KW-1185">Reference proteome</keyword>
<keyword evidence="1" id="KW-0732">Signal</keyword>
<feature type="chain" id="PRO_5024283798" evidence="1">
    <location>
        <begin position="19"/>
        <end position="184"/>
    </location>
</feature>
<dbReference type="InterPro" id="IPR036680">
    <property type="entry name" value="SPOR-like_sf"/>
</dbReference>
<dbReference type="InterPro" id="IPR007730">
    <property type="entry name" value="SPOR-like_dom"/>
</dbReference>
<organism evidence="3 4">
    <name type="scientific">Pseudoprevotella muciniphila</name>
    <dbReference type="NCBI Taxonomy" id="2133944"/>
    <lineage>
        <taxon>Bacteria</taxon>
        <taxon>Pseudomonadati</taxon>
        <taxon>Bacteroidota</taxon>
        <taxon>Bacteroidia</taxon>
        <taxon>Bacteroidales</taxon>
        <taxon>Prevotellaceae</taxon>
        <taxon>Pseudoprevotella</taxon>
    </lineage>
</organism>
<gene>
    <name evidence="3" type="ORF">C7Y71_002445</name>
</gene>
<dbReference type="GO" id="GO:0042834">
    <property type="term" value="F:peptidoglycan binding"/>
    <property type="evidence" value="ECO:0007669"/>
    <property type="project" value="InterPro"/>
</dbReference>